<sequence length="331" mass="38071">MTDPNSSNAASSTPNNNKGHELRIALFLGFHYTDISSSGSWEWINEKTYKGSAYEEYKKYFGSECPVLEKDFDNTKPMKGDSMWREVVKLELEGAEDLRYTFLPASFAEIDTPEVLNSYGRACEEIGDISALQQGERWTHLWQFFRNLRESRIPSPSQAFTKDDESIVESYSDTQETATRSPRVPPWDKARTSVLQETCPDAATVKDRGWGIRENAYTMLFFTMIRNRGRENHAYIMPSAQQVADALNRFFQRENPDYAPRTYSAMGSFYRHKKRSYIRSIKEAADALATKGAGVFIPEITTARLDTYIAQEEWAEEEAKEETDEDTYEEE</sequence>
<dbReference type="HOGENOM" id="CLU_839749_0_0_1"/>
<protein>
    <submittedName>
        <fullName evidence="1">Uncharacterized protein</fullName>
    </submittedName>
</protein>
<dbReference type="KEGG" id="pte:PTT_13404"/>
<evidence type="ECO:0000313" key="1">
    <source>
        <dbReference type="EMBL" id="EFQ90086.1"/>
    </source>
</evidence>
<name>E3RW07_PYRTT</name>
<dbReference type="EMBL" id="GL535356">
    <property type="protein sequence ID" value="EFQ90086.1"/>
    <property type="molecule type" value="Genomic_DNA"/>
</dbReference>
<accession>E3RW07</accession>
<organism evidence="2">
    <name type="scientific">Pyrenophora teres f. teres (strain 0-1)</name>
    <name type="common">Barley net blotch fungus</name>
    <name type="synonym">Drechslera teres f. teres</name>
    <dbReference type="NCBI Taxonomy" id="861557"/>
    <lineage>
        <taxon>Eukaryota</taxon>
        <taxon>Fungi</taxon>
        <taxon>Dikarya</taxon>
        <taxon>Ascomycota</taxon>
        <taxon>Pezizomycotina</taxon>
        <taxon>Dothideomycetes</taxon>
        <taxon>Pleosporomycetidae</taxon>
        <taxon>Pleosporales</taxon>
        <taxon>Pleosporineae</taxon>
        <taxon>Pleosporaceae</taxon>
        <taxon>Pyrenophora</taxon>
    </lineage>
</organism>
<reference evidence="1 2" key="1">
    <citation type="journal article" date="2010" name="Genome Biol.">
        <title>A first genome assembly of the barley fungal pathogen Pyrenophora teres f. teres.</title>
        <authorList>
            <person name="Ellwood S.R."/>
            <person name="Liu Z."/>
            <person name="Syme R.A."/>
            <person name="Lai Z."/>
            <person name="Hane J.K."/>
            <person name="Keiper F."/>
            <person name="Moffat C.S."/>
            <person name="Oliver R.P."/>
            <person name="Friesen T.L."/>
        </authorList>
    </citation>
    <scope>NUCLEOTIDE SEQUENCE [LARGE SCALE GENOMIC DNA]</scope>
    <source>
        <strain evidence="1 2">0-1</strain>
    </source>
</reference>
<keyword evidence="2" id="KW-1185">Reference proteome</keyword>
<gene>
    <name evidence="1" type="ORF">PTT_13404</name>
</gene>
<evidence type="ECO:0000313" key="2">
    <source>
        <dbReference type="Proteomes" id="UP000001067"/>
    </source>
</evidence>
<proteinExistence type="predicted"/>
<dbReference type="AlphaFoldDB" id="E3RW07"/>
<dbReference type="Proteomes" id="UP000001067">
    <property type="component" value="Unassembled WGS sequence"/>
</dbReference>